<dbReference type="EMBL" id="CP110421">
    <property type="protein sequence ID" value="WAQ81153.1"/>
    <property type="molecule type" value="Genomic_DNA"/>
</dbReference>
<dbReference type="PANTHER" id="PTHR31323">
    <property type="entry name" value="MECHANOSENSITIVE ION CHANNEL PROTEIN MSY2"/>
    <property type="match status" value="1"/>
</dbReference>
<evidence type="ECO:0000313" key="9">
    <source>
        <dbReference type="EMBL" id="WAQ81153.1"/>
    </source>
</evidence>
<feature type="domain" description="Mechanosensitive ion channel MscS" evidence="7">
    <location>
        <begin position="842"/>
        <end position="908"/>
    </location>
</feature>
<dbReference type="GeneID" id="77806420"/>
<feature type="domain" description="Mechanosensitive ion channel protein Msy1/2-like transmembrane" evidence="8">
    <location>
        <begin position="449"/>
        <end position="609"/>
    </location>
</feature>
<dbReference type="Gene3D" id="2.30.30.60">
    <property type="match status" value="1"/>
</dbReference>
<accession>A0ABY7C8D1</accession>
<dbReference type="InterPro" id="IPR023408">
    <property type="entry name" value="MscS_beta-dom_sf"/>
</dbReference>
<feature type="compositionally biased region" description="Low complexity" evidence="5">
    <location>
        <begin position="373"/>
        <end position="384"/>
    </location>
</feature>
<protein>
    <recommendedName>
        <fullName evidence="11">Mechanosensitive ion channel protein</fullName>
    </recommendedName>
</protein>
<reference evidence="9" key="1">
    <citation type="submission" date="2022-10" db="EMBL/GenBank/DDBJ databases">
        <title>Puccinia triticina Genome sequencing and assembly.</title>
        <authorList>
            <person name="Li C."/>
        </authorList>
    </citation>
    <scope>NUCLEOTIDE SEQUENCE</scope>
    <source>
        <strain evidence="9">Pt15</strain>
    </source>
</reference>
<evidence type="ECO:0000256" key="1">
    <source>
        <dbReference type="ARBA" id="ARBA00004370"/>
    </source>
</evidence>
<keyword evidence="4 6" id="KW-0472">Membrane</keyword>
<organism evidence="9 10">
    <name type="scientific">Puccinia triticina</name>
    <dbReference type="NCBI Taxonomy" id="208348"/>
    <lineage>
        <taxon>Eukaryota</taxon>
        <taxon>Fungi</taxon>
        <taxon>Dikarya</taxon>
        <taxon>Basidiomycota</taxon>
        <taxon>Pucciniomycotina</taxon>
        <taxon>Pucciniomycetes</taxon>
        <taxon>Pucciniales</taxon>
        <taxon>Pucciniaceae</taxon>
        <taxon>Puccinia</taxon>
    </lineage>
</organism>
<dbReference type="Pfam" id="PF00924">
    <property type="entry name" value="MS_channel_2nd"/>
    <property type="match status" value="1"/>
</dbReference>
<keyword evidence="3 6" id="KW-1133">Transmembrane helix</keyword>
<comment type="subcellular location">
    <subcellularLocation>
        <location evidence="1">Membrane</location>
    </subcellularLocation>
</comment>
<dbReference type="InterPro" id="IPR018247">
    <property type="entry name" value="EF_Hand_1_Ca_BS"/>
</dbReference>
<evidence type="ECO:0008006" key="11">
    <source>
        <dbReference type="Google" id="ProtNLM"/>
    </source>
</evidence>
<evidence type="ECO:0000259" key="8">
    <source>
        <dbReference type="Pfam" id="PF25886"/>
    </source>
</evidence>
<feature type="region of interest" description="Disordered" evidence="5">
    <location>
        <begin position="52"/>
        <end position="90"/>
    </location>
</feature>
<evidence type="ECO:0000256" key="4">
    <source>
        <dbReference type="ARBA" id="ARBA00023136"/>
    </source>
</evidence>
<feature type="compositionally biased region" description="Polar residues" evidence="5">
    <location>
        <begin position="1042"/>
        <end position="1054"/>
    </location>
</feature>
<evidence type="ECO:0000256" key="3">
    <source>
        <dbReference type="ARBA" id="ARBA00022989"/>
    </source>
</evidence>
<feature type="region of interest" description="Disordered" evidence="5">
    <location>
        <begin position="365"/>
        <end position="384"/>
    </location>
</feature>
<dbReference type="PROSITE" id="PS00018">
    <property type="entry name" value="EF_HAND_1"/>
    <property type="match status" value="1"/>
</dbReference>
<gene>
    <name evidence="9" type="ORF">PtA15_1A492</name>
</gene>
<dbReference type="SUPFAM" id="SSF50182">
    <property type="entry name" value="Sm-like ribonucleoproteins"/>
    <property type="match status" value="1"/>
</dbReference>
<evidence type="ECO:0000313" key="10">
    <source>
        <dbReference type="Proteomes" id="UP001164743"/>
    </source>
</evidence>
<feature type="transmembrane region" description="Helical" evidence="6">
    <location>
        <begin position="584"/>
        <end position="609"/>
    </location>
</feature>
<evidence type="ECO:0000259" key="7">
    <source>
        <dbReference type="Pfam" id="PF00924"/>
    </source>
</evidence>
<feature type="region of interest" description="Disordered" evidence="5">
    <location>
        <begin position="1034"/>
        <end position="1086"/>
    </location>
</feature>
<keyword evidence="10" id="KW-1185">Reference proteome</keyword>
<dbReference type="RefSeq" id="XP_053016708.1">
    <property type="nucleotide sequence ID" value="XM_053165525.1"/>
</dbReference>
<proteinExistence type="predicted"/>
<evidence type="ECO:0000256" key="5">
    <source>
        <dbReference type="SAM" id="MobiDB-lite"/>
    </source>
</evidence>
<feature type="transmembrane region" description="Helical" evidence="6">
    <location>
        <begin position="454"/>
        <end position="479"/>
    </location>
</feature>
<dbReference type="Pfam" id="PF25886">
    <property type="entry name" value="Msy1"/>
    <property type="match status" value="1"/>
</dbReference>
<evidence type="ECO:0000256" key="2">
    <source>
        <dbReference type="ARBA" id="ARBA00022692"/>
    </source>
</evidence>
<dbReference type="InterPro" id="IPR058650">
    <property type="entry name" value="Msy1/2-like"/>
</dbReference>
<dbReference type="PANTHER" id="PTHR31323:SF15">
    <property type="entry name" value="MECHANOSENSITIVE ION CHANNEL PROTEIN MSY1"/>
    <property type="match status" value="1"/>
</dbReference>
<sequence>MAVNPNRTMTDPLFTGMEVVLAHSSPKTRHLQLGDFVILGFRALISKYDADSEEGYESYQEDRSGDEFDQEEDLSGDEANPEKDVSGAKVNSSNLSLIQLADSLADTATSWVQGLHPEPKARHIFGIKRMSTTSLGVEALDSDQSGALQQQSDGPQCAGPKSIRDAAYIDQLKLTTSRLDSDLLPLLGDQLSAISRMLDPSDLRKEPISELKRILAIQVQLDHTMDQIISALETLPEQDIVPNQTTYQHDKALKYYRLNGLDQCIRQELLMEMAGLFSSSILLVRRLGFSASSEEMTASETVARAGKDVISAQIRSESSLESAITWLRGSEWETVLYEDSSPTPLSLFAVLRMCSLPYKKSGQDPCPRPLPLSPSSSASTPTLPYQQAEKEFEHLHPPRSEFSHPKSHFLNMSSFRNPTGHQRSFSVGIPGQDQGEGREGVVLKRPRGFLQENIVIRWVFFITPILMLVWIPGFIAFSLPEKHLQIADVGLIWWSAWLSVAWLGWWIGLMVGALTPLFFKHVIGIACSPDFVEKWYSFLLPMKKVIMGAVWSISTYIAFSVFIIRMSYGASESAAKSVHLMSQALFGFLLASLMLVGEKILIQVIASYFHQRSYEDRIAEQKRAIQFLTALYRYTHDIGRSDTLDRACGAPSKAPENTAKILKCALKSVKNVARTTTSVFGTVASEIAGEQILQPNSPSSMVLSALSSANKTRHLARRIYYSLVPVNYRQVMVLGDIMPCFEGDEEIAQESFSIFDKDRNGDCSLQEIELTCLELHRERLALVASMRDLDSAVGKLDSILMFLWYTVSLLVTVALLDISFQTLLASAGTLVLGLSWLIGSTAQEILASIIFLFVKHPYDVSDRVDVDDVAYVVKEMHLLYTVFRQTNGKISQIPHSVLNSKRVVNIRRSGPISEKFTWDVNFNTSFEKIEQMRSKMLEFLKAERRDYTPAFDVNIQDFEGQAQLTLQADIKYKSNWQNGALKSQRRNKWVCALKQIMAEVEIYGPADAGNPAPKSEPTLIQLVDSPPLVIHQRAESPRKQQDQQNPPSDKSSGIQPVELENRENVMCDDDDEEHGLPLNYIPLSPF</sequence>
<feature type="transmembrane region" description="Helical" evidence="6">
    <location>
        <begin position="545"/>
        <end position="564"/>
    </location>
</feature>
<feature type="compositionally biased region" description="Acidic residues" evidence="5">
    <location>
        <begin position="67"/>
        <end position="76"/>
    </location>
</feature>
<dbReference type="InterPro" id="IPR006685">
    <property type="entry name" value="MscS_channel_2nd"/>
</dbReference>
<dbReference type="Proteomes" id="UP001164743">
    <property type="component" value="Chromosome 1A"/>
</dbReference>
<feature type="transmembrane region" description="Helical" evidence="6">
    <location>
        <begin position="491"/>
        <end position="514"/>
    </location>
</feature>
<keyword evidence="2 6" id="KW-0812">Transmembrane</keyword>
<evidence type="ECO:0000256" key="6">
    <source>
        <dbReference type="SAM" id="Phobius"/>
    </source>
</evidence>
<dbReference type="InterPro" id="IPR010920">
    <property type="entry name" value="LSM_dom_sf"/>
</dbReference>
<name>A0ABY7C8D1_9BASI</name>